<dbReference type="Gene3D" id="2.60.120.10">
    <property type="entry name" value="Jelly Rolls"/>
    <property type="match status" value="1"/>
</dbReference>
<dbReference type="InterPro" id="IPR014710">
    <property type="entry name" value="RmlC-like_jellyroll"/>
</dbReference>
<dbReference type="PANTHER" id="PTHR21047">
    <property type="entry name" value="DTDP-6-DEOXY-D-GLUCOSE-3,5 EPIMERASE"/>
    <property type="match status" value="1"/>
</dbReference>
<organism evidence="8 9">
    <name type="scientific">Luteimonas terricola</name>
    <dbReference type="NCBI Taxonomy" id="645597"/>
    <lineage>
        <taxon>Bacteria</taxon>
        <taxon>Pseudomonadati</taxon>
        <taxon>Pseudomonadota</taxon>
        <taxon>Gammaproteobacteria</taxon>
        <taxon>Lysobacterales</taxon>
        <taxon>Lysobacteraceae</taxon>
        <taxon>Luteimonas</taxon>
    </lineage>
</organism>
<keyword evidence="9" id="KW-1185">Reference proteome</keyword>
<gene>
    <name evidence="8" type="primary">rmlC</name>
    <name evidence="8" type="ORF">GCM10011394_05860</name>
</gene>
<dbReference type="EC" id="5.1.3.13" evidence="3"/>
<evidence type="ECO:0000256" key="1">
    <source>
        <dbReference type="ARBA" id="ARBA00001298"/>
    </source>
</evidence>
<dbReference type="Pfam" id="PF00908">
    <property type="entry name" value="dTDP_sugar_isom"/>
    <property type="match status" value="1"/>
</dbReference>
<evidence type="ECO:0000256" key="3">
    <source>
        <dbReference type="ARBA" id="ARBA00012098"/>
    </source>
</evidence>
<comment type="caution">
    <text evidence="8">The sequence shown here is derived from an EMBL/GenBank/DDBJ whole genome shotgun (WGS) entry which is preliminary data.</text>
</comment>
<dbReference type="EMBL" id="BMME01000001">
    <property type="protein sequence ID" value="GGJ99556.1"/>
    <property type="molecule type" value="Genomic_DNA"/>
</dbReference>
<dbReference type="SUPFAM" id="SSF51182">
    <property type="entry name" value="RmlC-like cupins"/>
    <property type="match status" value="1"/>
</dbReference>
<dbReference type="InterPro" id="IPR011051">
    <property type="entry name" value="RmlC_Cupin_sf"/>
</dbReference>
<evidence type="ECO:0000256" key="7">
    <source>
        <dbReference type="ARBA" id="ARBA00033311"/>
    </source>
</evidence>
<reference evidence="9" key="1">
    <citation type="journal article" date="2019" name="Int. J. Syst. Evol. Microbiol.">
        <title>The Global Catalogue of Microorganisms (GCM) 10K type strain sequencing project: providing services to taxonomists for standard genome sequencing and annotation.</title>
        <authorList>
            <consortium name="The Broad Institute Genomics Platform"/>
            <consortium name="The Broad Institute Genome Sequencing Center for Infectious Disease"/>
            <person name="Wu L."/>
            <person name="Ma J."/>
        </authorList>
    </citation>
    <scope>NUCLEOTIDE SEQUENCE [LARGE SCALE GENOMIC DNA]</scope>
    <source>
        <strain evidence="9">CGMCC 1.8985</strain>
    </source>
</reference>
<comment type="catalytic activity">
    <reaction evidence="1">
        <text>dTDP-4-dehydro-6-deoxy-alpha-D-glucose = dTDP-4-dehydro-beta-L-rhamnose</text>
        <dbReference type="Rhea" id="RHEA:16969"/>
        <dbReference type="ChEBI" id="CHEBI:57649"/>
        <dbReference type="ChEBI" id="CHEBI:62830"/>
        <dbReference type="EC" id="5.1.3.13"/>
    </reaction>
</comment>
<evidence type="ECO:0000313" key="9">
    <source>
        <dbReference type="Proteomes" id="UP000599009"/>
    </source>
</evidence>
<name>A0ABQ2E8G0_9GAMM</name>
<evidence type="ECO:0000256" key="5">
    <source>
        <dbReference type="ARBA" id="ARBA00029758"/>
    </source>
</evidence>
<dbReference type="PANTHER" id="PTHR21047:SF2">
    <property type="entry name" value="THYMIDINE DIPHOSPHO-4-KETO-RHAMNOSE 3,5-EPIMERASE"/>
    <property type="match status" value="1"/>
</dbReference>
<accession>A0ABQ2E8G0</accession>
<dbReference type="Proteomes" id="UP000599009">
    <property type="component" value="Unassembled WGS sequence"/>
</dbReference>
<dbReference type="CDD" id="cd00438">
    <property type="entry name" value="cupin_RmlC"/>
    <property type="match status" value="1"/>
</dbReference>
<protein>
    <recommendedName>
        <fullName evidence="4">dTDP-4-dehydrorhamnose 3,5-epimerase</fullName>
        <ecNumber evidence="3">5.1.3.13</ecNumber>
    </recommendedName>
    <alternativeName>
        <fullName evidence="6">Thymidine diphospho-4-keto-rhamnose 3,5-epimerase</fullName>
    </alternativeName>
    <alternativeName>
        <fullName evidence="5">dTDP-4-keto-6-deoxyglucose 3,5-epimerase</fullName>
    </alternativeName>
    <alternativeName>
        <fullName evidence="7">dTDP-6-deoxy-D-xylo-4-hexulose 3,5-epimerase</fullName>
    </alternativeName>
</protein>
<evidence type="ECO:0000256" key="2">
    <source>
        <dbReference type="ARBA" id="ARBA00001997"/>
    </source>
</evidence>
<evidence type="ECO:0000256" key="6">
    <source>
        <dbReference type="ARBA" id="ARBA00031424"/>
    </source>
</evidence>
<dbReference type="InterPro" id="IPR000888">
    <property type="entry name" value="RmlC-like"/>
</dbReference>
<sequence>MGGMKLHATPLSGLVVVETKSVNDDRGSFTRVFCEASLRELHPSKDIPQVNLSVTYQRGTVRGMHYQRPPAAEAKLIRCLRGRVFDVAVDLRAGSKTFLHWHAVELDADKPLQVFIPEGFAHGFQALTDNVQLLYLHTAPWRREHEGGLRPDDPALAIEWRLAISLISDKDRTAPLIDHEFAGLQP</sequence>
<comment type="function">
    <text evidence="2">Catalyzes the epimerization of the C3' and C5'positions of dTDP-6-deoxy-D-xylo-4-hexulose, forming dTDP-6-deoxy-L-lyxo-4-hexulose.</text>
</comment>
<evidence type="ECO:0000313" key="8">
    <source>
        <dbReference type="EMBL" id="GGJ99556.1"/>
    </source>
</evidence>
<proteinExistence type="predicted"/>
<evidence type="ECO:0000256" key="4">
    <source>
        <dbReference type="ARBA" id="ARBA00019595"/>
    </source>
</evidence>